<sequence length="902" mass="95052">MAENRSFSRRTTGGLFICTLAALFAIYVHIQSCADPAHAHKLQTIVSRSVSSINDGLGGGSHDLSYHSTNVSLARRDDYSCGPGNPCRNGACCGEGGYCGYGSTYCGNGCSSNCDATAECGKDAKESGQKCPLNTCCSQYGFCGTTSDFCGTKCQSNCVEHPTPPSGGSSTGILQNKVIGYYESWANTLACHKVAPTDLPLDALTHVNYAFAYIDPSMNWLADKISQPLSLPIPIYPLTILHAEKTGWEAQGGVNSTQACSDCWLGAQALQLGNPLGYDQGQADNFASLTSSCSSNQYSYATPTAYALNATDTAPSASPTSAPGCTGSYYVQATDTCFDLSQYLNVSTYNLLVYNGWDMYCRNFNASVGTSFCSPPTCNTYTWQVGDTCNAVVLANPSITLTQFMSWNPNFDPLCQNAGNFVGYEVCLSPPGGILTPTATSDLGGGVSSAPTAAVPVPSNAMDGSNRNCGKWYNIVSGDECGTVSVGNGITLDDFYFLNPEINTQCTNLLLDIAYCVQPVGTITTYPNYTTSSGTKQTITVAPNTFSSVNTAIPTSTPAPAGFDWEPTFLPHAAGTREDCAWYANYSSAVPMSCQDIADEYAISIEQLLDWNPSLNSDPSNCSLQPGYSYCVVSSDAAVDTSRNDCTPINATKIVTGTAQNCNCFIRLSGTYAQSYGCAQIESEYSLTDSSLIDWNTWLSSSDCDTGLYANLDEGDYRPLCVGLNATQSIGTISAGPSGTPSPTTVTTGGTTTTVAMGPTASGEVEGCEVYHTVVDGDSCYGIETTYDITVSQFYAWNPSVGSDCTGMWLGYAYCVKGPSSAPTTTAPTSTAASQAPPAPTQSGITANCNEYYVVASGDSCAKIETQFGDTFAQLYEWNPAIGDDCQSLWPGYAICVGIASS</sequence>
<feature type="disulfide bond" evidence="3">
    <location>
        <begin position="92"/>
        <end position="106"/>
    </location>
</feature>
<dbReference type="SMART" id="SM00257">
    <property type="entry name" value="LysM"/>
    <property type="match status" value="4"/>
</dbReference>
<dbReference type="Gene3D" id="3.10.350.10">
    <property type="entry name" value="LysM domain"/>
    <property type="match status" value="5"/>
</dbReference>
<dbReference type="Pfam" id="PF00187">
    <property type="entry name" value="Chitin_bind_1"/>
    <property type="match status" value="1"/>
</dbReference>
<dbReference type="PROSITE" id="PS51782">
    <property type="entry name" value="LYSM"/>
    <property type="match status" value="5"/>
</dbReference>
<feature type="domain" description="LysM" evidence="6">
    <location>
        <begin position="379"/>
        <end position="428"/>
    </location>
</feature>
<keyword evidence="2" id="KW-0843">Virulence</keyword>
<dbReference type="InterPro" id="IPR036779">
    <property type="entry name" value="LysM_dom_sf"/>
</dbReference>
<dbReference type="InterPro" id="IPR001002">
    <property type="entry name" value="Chitin-bd_1"/>
</dbReference>
<dbReference type="SUPFAM" id="SSF57016">
    <property type="entry name" value="Plant lectins/antimicrobial peptides"/>
    <property type="match status" value="1"/>
</dbReference>
<dbReference type="SUPFAM" id="SSF51445">
    <property type="entry name" value="(Trans)glycosidases"/>
    <property type="match status" value="1"/>
</dbReference>
<keyword evidence="1 3" id="KW-0147">Chitin-binding</keyword>
<feature type="domain" description="LysM" evidence="6">
    <location>
        <begin position="471"/>
        <end position="517"/>
    </location>
</feature>
<reference evidence="7" key="1">
    <citation type="submission" date="2023-07" db="EMBL/GenBank/DDBJ databases">
        <title>Black Yeasts Isolated from many extreme environments.</title>
        <authorList>
            <person name="Coleine C."/>
            <person name="Stajich J.E."/>
            <person name="Selbmann L."/>
        </authorList>
    </citation>
    <scope>NUCLEOTIDE SEQUENCE</scope>
    <source>
        <strain evidence="7">CCFEE 5485</strain>
    </source>
</reference>
<dbReference type="PANTHER" id="PTHR34997">
    <property type="entry name" value="AM15"/>
    <property type="match status" value="1"/>
</dbReference>
<keyword evidence="4" id="KW-1133">Transmembrane helix</keyword>
<evidence type="ECO:0000313" key="8">
    <source>
        <dbReference type="Proteomes" id="UP001274830"/>
    </source>
</evidence>
<dbReference type="SMART" id="SM00270">
    <property type="entry name" value="ChtBD1"/>
    <property type="match status" value="2"/>
</dbReference>
<feature type="domain" description="LysM" evidence="6">
    <location>
        <begin position="581"/>
        <end position="632"/>
    </location>
</feature>
<dbReference type="CDD" id="cd00035">
    <property type="entry name" value="ChtBD1"/>
    <property type="match status" value="1"/>
</dbReference>
<evidence type="ECO:0008006" key="9">
    <source>
        <dbReference type="Google" id="ProtNLM"/>
    </source>
</evidence>
<dbReference type="Pfam" id="PF01476">
    <property type="entry name" value="LysM"/>
    <property type="match status" value="3"/>
</dbReference>
<protein>
    <recommendedName>
        <fullName evidence="9">Carbohydrate-binding module family 18 protein</fullName>
    </recommendedName>
</protein>
<feature type="disulfide bond" evidence="3">
    <location>
        <begin position="131"/>
        <end position="143"/>
    </location>
</feature>
<evidence type="ECO:0000256" key="4">
    <source>
        <dbReference type="SAM" id="Phobius"/>
    </source>
</evidence>
<keyword evidence="4" id="KW-0812">Transmembrane</keyword>
<feature type="disulfide bond" evidence="3">
    <location>
        <begin position="87"/>
        <end position="99"/>
    </location>
</feature>
<feature type="transmembrane region" description="Helical" evidence="4">
    <location>
        <begin position="12"/>
        <end position="30"/>
    </location>
</feature>
<dbReference type="Gene3D" id="3.20.20.80">
    <property type="entry name" value="Glycosidases"/>
    <property type="match status" value="1"/>
</dbReference>
<dbReference type="Proteomes" id="UP001274830">
    <property type="component" value="Unassembled WGS sequence"/>
</dbReference>
<dbReference type="SUPFAM" id="SSF54106">
    <property type="entry name" value="LysM domain"/>
    <property type="match status" value="2"/>
</dbReference>
<dbReference type="PROSITE" id="PS50941">
    <property type="entry name" value="CHIT_BIND_I_2"/>
    <property type="match status" value="2"/>
</dbReference>
<gene>
    <name evidence="7" type="ORF">LTR78_000375</name>
</gene>
<comment type="caution">
    <text evidence="3">Lacks conserved residue(s) required for the propagation of feature annotation.</text>
</comment>
<dbReference type="CDD" id="cd00118">
    <property type="entry name" value="LysM"/>
    <property type="match status" value="3"/>
</dbReference>
<dbReference type="InterPro" id="IPR052210">
    <property type="entry name" value="LysM1-like"/>
</dbReference>
<feature type="disulfide bond" evidence="3">
    <location>
        <begin position="154"/>
        <end position="158"/>
    </location>
</feature>
<dbReference type="InterPro" id="IPR017853">
    <property type="entry name" value="GH"/>
</dbReference>
<evidence type="ECO:0000256" key="3">
    <source>
        <dbReference type="PROSITE-ProRule" id="PRU00261"/>
    </source>
</evidence>
<organism evidence="7 8">
    <name type="scientific">Recurvomyces mirabilis</name>
    <dbReference type="NCBI Taxonomy" id="574656"/>
    <lineage>
        <taxon>Eukaryota</taxon>
        <taxon>Fungi</taxon>
        <taxon>Dikarya</taxon>
        <taxon>Ascomycota</taxon>
        <taxon>Pezizomycotina</taxon>
        <taxon>Dothideomycetes</taxon>
        <taxon>Dothideomycetidae</taxon>
        <taxon>Mycosphaerellales</taxon>
        <taxon>Teratosphaeriaceae</taxon>
        <taxon>Recurvomyces</taxon>
    </lineage>
</organism>
<dbReference type="InterPro" id="IPR018371">
    <property type="entry name" value="Chitin-binding_1_CS"/>
</dbReference>
<dbReference type="InterPro" id="IPR036861">
    <property type="entry name" value="Endochitinase-like_sf"/>
</dbReference>
<evidence type="ECO:0000256" key="1">
    <source>
        <dbReference type="ARBA" id="ARBA00022669"/>
    </source>
</evidence>
<evidence type="ECO:0000259" key="5">
    <source>
        <dbReference type="PROSITE" id="PS50941"/>
    </source>
</evidence>
<dbReference type="PANTHER" id="PTHR34997:SF1">
    <property type="entry name" value="PEPTIDOGLYCAN-BINDING LYSIN DOMAIN"/>
    <property type="match status" value="1"/>
</dbReference>
<feature type="disulfide bond" evidence="3">
    <location>
        <begin position="136"/>
        <end position="150"/>
    </location>
</feature>
<keyword evidence="4" id="KW-0472">Membrane</keyword>
<feature type="disulfide bond" evidence="3">
    <location>
        <begin position="110"/>
        <end position="114"/>
    </location>
</feature>
<keyword evidence="8" id="KW-1185">Reference proteome</keyword>
<name>A0AAE1C6I6_9PEZI</name>
<dbReference type="PROSITE" id="PS00026">
    <property type="entry name" value="CHIT_BIND_I_1"/>
    <property type="match status" value="1"/>
</dbReference>
<feature type="domain" description="Chitin-binding type-1" evidence="5">
    <location>
        <begin position="78"/>
        <end position="116"/>
    </location>
</feature>
<dbReference type="AlphaFoldDB" id="A0AAE1C6I6"/>
<accession>A0AAE1C6I6</accession>
<evidence type="ECO:0000313" key="7">
    <source>
        <dbReference type="EMBL" id="KAK3679998.1"/>
    </source>
</evidence>
<dbReference type="GO" id="GO:0008061">
    <property type="term" value="F:chitin binding"/>
    <property type="evidence" value="ECO:0007669"/>
    <property type="project" value="UniProtKB-UniRule"/>
</dbReference>
<dbReference type="EMBL" id="JAUTXT010000001">
    <property type="protein sequence ID" value="KAK3679998.1"/>
    <property type="molecule type" value="Genomic_DNA"/>
</dbReference>
<dbReference type="InterPro" id="IPR018392">
    <property type="entry name" value="LysM"/>
</dbReference>
<evidence type="ECO:0000256" key="2">
    <source>
        <dbReference type="ARBA" id="ARBA00023026"/>
    </source>
</evidence>
<feature type="domain" description="LysM" evidence="6">
    <location>
        <begin position="851"/>
        <end position="897"/>
    </location>
</feature>
<proteinExistence type="predicted"/>
<comment type="caution">
    <text evidence="7">The sequence shown here is derived from an EMBL/GenBank/DDBJ whole genome shotgun (WGS) entry which is preliminary data.</text>
</comment>
<keyword evidence="3" id="KW-1015">Disulfide bond</keyword>
<evidence type="ECO:0000259" key="6">
    <source>
        <dbReference type="PROSITE" id="PS51782"/>
    </source>
</evidence>
<feature type="domain" description="LysM" evidence="6">
    <location>
        <begin position="770"/>
        <end position="816"/>
    </location>
</feature>
<dbReference type="Gene3D" id="3.30.60.10">
    <property type="entry name" value="Endochitinase-like"/>
    <property type="match status" value="1"/>
</dbReference>
<feature type="domain" description="Chitin-binding type-1" evidence="5">
    <location>
        <begin position="117"/>
        <end position="160"/>
    </location>
</feature>